<dbReference type="EMBL" id="CP009287">
    <property type="protein sequence ID" value="AIQ71175.1"/>
    <property type="molecule type" value="Genomic_DNA"/>
</dbReference>
<dbReference type="CDD" id="cd00118">
    <property type="entry name" value="LysM"/>
    <property type="match status" value="1"/>
</dbReference>
<accession>A0A089MFL7</accession>
<dbReference type="Proteomes" id="UP000029500">
    <property type="component" value="Chromosome"/>
</dbReference>
<dbReference type="PROSITE" id="PS51782">
    <property type="entry name" value="LYSM"/>
    <property type="match status" value="1"/>
</dbReference>
<dbReference type="HOGENOM" id="CLU_077348_0_0_9"/>
<dbReference type="PANTHER" id="PTHR34700:SF4">
    <property type="entry name" value="PHAGE-LIKE ELEMENT PBSX PROTEIN XKDP"/>
    <property type="match status" value="1"/>
</dbReference>
<dbReference type="Pfam" id="PF01476">
    <property type="entry name" value="LysM"/>
    <property type="match status" value="1"/>
</dbReference>
<keyword evidence="3" id="KW-1185">Reference proteome</keyword>
<name>A0A089MFL7_9BACL</name>
<dbReference type="RefSeq" id="WP_025705230.1">
    <property type="nucleotide sequence ID" value="NZ_CP009287.1"/>
</dbReference>
<evidence type="ECO:0000313" key="3">
    <source>
        <dbReference type="Proteomes" id="UP000029500"/>
    </source>
</evidence>
<evidence type="ECO:0000313" key="2">
    <source>
        <dbReference type="EMBL" id="AIQ71175.1"/>
    </source>
</evidence>
<gene>
    <name evidence="2" type="ORF">PGRAT_28975</name>
</gene>
<dbReference type="InterPro" id="IPR052196">
    <property type="entry name" value="Bact_Kbp"/>
</dbReference>
<reference evidence="2 3" key="1">
    <citation type="submission" date="2014-08" db="EMBL/GenBank/DDBJ databases">
        <title>Comparative genomics of the Paenibacillus odorifer group.</title>
        <authorList>
            <person name="den Bakker H.C."/>
            <person name="Tsai Y.-C."/>
            <person name="Martin N."/>
            <person name="Korlach J."/>
            <person name="Wiedmann M."/>
        </authorList>
    </citation>
    <scope>NUCLEOTIDE SEQUENCE [LARGE SCALE GENOMIC DNA]</scope>
    <source>
        <strain evidence="2 3">DSM 15220</strain>
    </source>
</reference>
<dbReference type="AlphaFoldDB" id="A0A089MFL7"/>
<sequence>MEEYGFFLSFNELEDLFRLPVNPETLEIKESGDSKSYTIVDLGEINAIAYPKLTEITLESIFPAQHYPFVLVRSEGPNRLLRPFEYVEMIQKWMKSRRPIRFVLSGVSLKGEREDSSVPNDLALNMAMSIESFTWKLSAGTSGDVEYSLSLKKYVFYQASPVKIVKGQVKAEPKRASDKAAPKTYTMKAGDSLWSIAKKVLGDGQKYKVIQKLNGIKDSELKKLPIGKVLKLP</sequence>
<evidence type="ECO:0000259" key="1">
    <source>
        <dbReference type="PROSITE" id="PS51782"/>
    </source>
</evidence>
<dbReference type="PANTHER" id="PTHR34700">
    <property type="entry name" value="POTASSIUM BINDING PROTEIN KBP"/>
    <property type="match status" value="1"/>
</dbReference>
<dbReference type="STRING" id="189425.PGRAT_28975"/>
<dbReference type="InterPro" id="IPR018392">
    <property type="entry name" value="LysM"/>
</dbReference>
<dbReference type="OrthoDB" id="9800780at2"/>
<organism evidence="2 3">
    <name type="scientific">Paenibacillus graminis</name>
    <dbReference type="NCBI Taxonomy" id="189425"/>
    <lineage>
        <taxon>Bacteria</taxon>
        <taxon>Bacillati</taxon>
        <taxon>Bacillota</taxon>
        <taxon>Bacilli</taxon>
        <taxon>Bacillales</taxon>
        <taxon>Paenibacillaceae</taxon>
        <taxon>Paenibacillus</taxon>
    </lineage>
</organism>
<protein>
    <recommendedName>
        <fullName evidence="1">LysM domain-containing protein</fullName>
    </recommendedName>
</protein>
<feature type="domain" description="LysM" evidence="1">
    <location>
        <begin position="183"/>
        <end position="232"/>
    </location>
</feature>
<dbReference type="eggNOG" id="COG1652">
    <property type="taxonomic scope" value="Bacteria"/>
</dbReference>
<dbReference type="SMART" id="SM00257">
    <property type="entry name" value="LysM"/>
    <property type="match status" value="1"/>
</dbReference>
<dbReference type="KEGG" id="pgm:PGRAT_28975"/>
<dbReference type="SUPFAM" id="SSF54106">
    <property type="entry name" value="LysM domain"/>
    <property type="match status" value="1"/>
</dbReference>
<dbReference type="Gene3D" id="3.10.350.10">
    <property type="entry name" value="LysM domain"/>
    <property type="match status" value="1"/>
</dbReference>
<dbReference type="InterPro" id="IPR036779">
    <property type="entry name" value="LysM_dom_sf"/>
</dbReference>
<proteinExistence type="predicted"/>